<dbReference type="Proteomes" id="UP000028924">
    <property type="component" value="Unassembled WGS sequence"/>
</dbReference>
<dbReference type="AlphaFoldDB" id="A0A087SU21"/>
<evidence type="ECO:0000313" key="1">
    <source>
        <dbReference type="EMBL" id="KFM29225.1"/>
    </source>
</evidence>
<gene>
    <name evidence="1" type="ORF">F751_1601</name>
</gene>
<name>A0A087SU21_AUXPR</name>
<dbReference type="EMBL" id="KL662189">
    <property type="protein sequence ID" value="KFM29225.1"/>
    <property type="molecule type" value="Genomic_DNA"/>
</dbReference>
<organism evidence="1 2">
    <name type="scientific">Auxenochlorella protothecoides</name>
    <name type="common">Green microalga</name>
    <name type="synonym">Chlorella protothecoides</name>
    <dbReference type="NCBI Taxonomy" id="3075"/>
    <lineage>
        <taxon>Eukaryota</taxon>
        <taxon>Viridiplantae</taxon>
        <taxon>Chlorophyta</taxon>
        <taxon>core chlorophytes</taxon>
        <taxon>Trebouxiophyceae</taxon>
        <taxon>Chlorellales</taxon>
        <taxon>Chlorellaceae</taxon>
        <taxon>Auxenochlorella</taxon>
    </lineage>
</organism>
<dbReference type="RefSeq" id="XP_011402278.1">
    <property type="nucleotide sequence ID" value="XM_011403976.1"/>
</dbReference>
<accession>A0A087SU21</accession>
<protein>
    <submittedName>
        <fullName evidence="1">Uncharacterized protein</fullName>
    </submittedName>
</protein>
<reference evidence="1 2" key="1">
    <citation type="journal article" date="2014" name="BMC Genomics">
        <title>Oil accumulation mechanisms of the oleaginous microalga Chlorella protothecoides revealed through its genome, transcriptomes, and proteomes.</title>
        <authorList>
            <person name="Gao C."/>
            <person name="Wang Y."/>
            <person name="Shen Y."/>
            <person name="Yan D."/>
            <person name="He X."/>
            <person name="Dai J."/>
            <person name="Wu Q."/>
        </authorList>
    </citation>
    <scope>NUCLEOTIDE SEQUENCE [LARGE SCALE GENOMIC DNA]</scope>
    <source>
        <strain evidence="1 2">0710</strain>
    </source>
</reference>
<dbReference type="KEGG" id="apro:F751_1601"/>
<sequence>MEGRRAGSIAQLRHRGPPVGLARGACGELVRWRWGCRRRFGVAHGASAGSLQP</sequence>
<evidence type="ECO:0000313" key="2">
    <source>
        <dbReference type="Proteomes" id="UP000028924"/>
    </source>
</evidence>
<keyword evidence="2" id="KW-1185">Reference proteome</keyword>
<dbReference type="GeneID" id="23612992"/>
<proteinExistence type="predicted"/>